<evidence type="ECO:0000256" key="3">
    <source>
        <dbReference type="ARBA" id="ARBA00022722"/>
    </source>
</evidence>
<dbReference type="RefSeq" id="WP_256028220.1">
    <property type="nucleotide sequence ID" value="NZ_JAHLKM010000002.1"/>
</dbReference>
<comment type="subunit">
    <text evidence="6">Consists of a catalytic RNA component and at least 4-5 protein subunits.</text>
</comment>
<evidence type="ECO:0000256" key="5">
    <source>
        <dbReference type="ARBA" id="ARBA00022801"/>
    </source>
</evidence>
<comment type="catalytic activity">
    <reaction evidence="6">
        <text>Endonucleolytic cleavage of RNA, removing 5'-extranucleotides from tRNA precursor.</text>
        <dbReference type="EC" id="3.1.26.5"/>
    </reaction>
</comment>
<dbReference type="EC" id="3.1.26.5" evidence="6"/>
<dbReference type="GO" id="GO:0004526">
    <property type="term" value="F:ribonuclease P activity"/>
    <property type="evidence" value="ECO:0007669"/>
    <property type="project" value="UniProtKB-UniRule"/>
</dbReference>
<reference evidence="7" key="1">
    <citation type="journal article" date="2023" name="Front. Microbiol.">
        <title>Genomic-based phylogenetic and metabolic analyses of the genus Natronomonas, and description of Natronomonas aquatica sp. nov.</title>
        <authorList>
            <person name="Garcia-Roldan A."/>
            <person name="Duran-Viseras A."/>
            <person name="de la Haba R.R."/>
            <person name="Corral P."/>
            <person name="Sanchez-Porro C."/>
            <person name="Ventosa A."/>
        </authorList>
    </citation>
    <scope>NUCLEOTIDE SEQUENCE</scope>
    <source>
        <strain evidence="7">F2-12</strain>
    </source>
</reference>
<dbReference type="InterPro" id="IPR016195">
    <property type="entry name" value="Pol/histidinol_Pase-like"/>
</dbReference>
<organism evidence="7 8">
    <name type="scientific">Natronomonas aquatica</name>
    <dbReference type="NCBI Taxonomy" id="2841590"/>
    <lineage>
        <taxon>Archaea</taxon>
        <taxon>Methanobacteriati</taxon>
        <taxon>Methanobacteriota</taxon>
        <taxon>Stenosarchaea group</taxon>
        <taxon>Halobacteria</taxon>
        <taxon>Halobacteriales</taxon>
        <taxon>Natronomonadaceae</taxon>
        <taxon>Natronomonas</taxon>
    </lineage>
</organism>
<keyword evidence="5 6" id="KW-0378">Hydrolase</keyword>
<comment type="subcellular location">
    <subcellularLocation>
        <location evidence="6">Cytoplasm</location>
    </subcellularLocation>
</comment>
<evidence type="ECO:0000313" key="7">
    <source>
        <dbReference type="EMBL" id="MCQ4332297.1"/>
    </source>
</evidence>
<evidence type="ECO:0000256" key="4">
    <source>
        <dbReference type="ARBA" id="ARBA00022759"/>
    </source>
</evidence>
<dbReference type="Proteomes" id="UP001139494">
    <property type="component" value="Unassembled WGS sequence"/>
</dbReference>
<dbReference type="AlphaFoldDB" id="A0A9R1CQQ3"/>
<gene>
    <name evidence="6" type="primary">rnp3</name>
    <name evidence="7" type="ORF">KM295_02095</name>
</gene>
<dbReference type="InterPro" id="IPR002738">
    <property type="entry name" value="RNase_P_p30"/>
</dbReference>
<comment type="function">
    <text evidence="6">Part of ribonuclease P, a protein complex that generates mature tRNA molecules by cleaving their 5'-ends.</text>
</comment>
<keyword evidence="4 6" id="KW-0255">Endonuclease</keyword>
<comment type="similarity">
    <text evidence="6">Belongs to the eukaryotic/archaeal RNase P protein component 3 family.</text>
</comment>
<dbReference type="InterPro" id="IPR023539">
    <property type="entry name" value="RNase_P_comp-3_arc"/>
</dbReference>
<dbReference type="GO" id="GO:0030677">
    <property type="term" value="C:ribonuclease P complex"/>
    <property type="evidence" value="ECO:0007669"/>
    <property type="project" value="UniProtKB-UniRule"/>
</dbReference>
<accession>A0A9R1CQQ3</accession>
<dbReference type="EMBL" id="JAHLKM010000002">
    <property type="protein sequence ID" value="MCQ4332297.1"/>
    <property type="molecule type" value="Genomic_DNA"/>
</dbReference>
<protein>
    <recommendedName>
        <fullName evidence="6">Ribonuclease P protein component 3</fullName>
        <shortName evidence="6">RNase P component 3</shortName>
        <ecNumber evidence="6">3.1.26.5</ecNumber>
    </recommendedName>
    <alternativeName>
        <fullName evidence="6">Rpp30</fullName>
    </alternativeName>
</protein>
<evidence type="ECO:0000256" key="1">
    <source>
        <dbReference type="ARBA" id="ARBA00022490"/>
    </source>
</evidence>
<dbReference type="SUPFAM" id="SSF89550">
    <property type="entry name" value="PHP domain-like"/>
    <property type="match status" value="1"/>
</dbReference>
<sequence>MYEGVHAYPDGRATAARLAKTAAAFGYDGVVIRNHGDAQTEYDPGRIGERYGIDVVRGIEIRSDDPGQASGLVGNYRSKRTIVCVHGGSLNRFAVEQPAVDVLAHPMDGGDINHVLAKTAAENGVHLEFNLARVLRAEGGERVGAIKGLRKLRELVEKYDAPYVVSADARSHLQLRAPRELVAVGETVGFEREAIASGLAAWGELADRNRTRRSDAVIEPGVRVEPRDGDGEGGR</sequence>
<keyword evidence="2 6" id="KW-0819">tRNA processing</keyword>
<dbReference type="Gene3D" id="3.20.20.140">
    <property type="entry name" value="Metal-dependent hydrolases"/>
    <property type="match status" value="1"/>
</dbReference>
<proteinExistence type="inferred from homology"/>
<dbReference type="GO" id="GO:0001682">
    <property type="term" value="P:tRNA 5'-leader removal"/>
    <property type="evidence" value="ECO:0007669"/>
    <property type="project" value="UniProtKB-UniRule"/>
</dbReference>
<keyword evidence="1 6" id="KW-0963">Cytoplasm</keyword>
<comment type="caution">
    <text evidence="7">The sequence shown here is derived from an EMBL/GenBank/DDBJ whole genome shotgun (WGS) entry which is preliminary data.</text>
</comment>
<evidence type="ECO:0000256" key="6">
    <source>
        <dbReference type="HAMAP-Rule" id="MF_00756"/>
    </source>
</evidence>
<keyword evidence="8" id="KW-1185">Reference proteome</keyword>
<dbReference type="Pfam" id="PF01876">
    <property type="entry name" value="RNase_P_p30"/>
    <property type="match status" value="1"/>
</dbReference>
<dbReference type="GO" id="GO:0005737">
    <property type="term" value="C:cytoplasm"/>
    <property type="evidence" value="ECO:0007669"/>
    <property type="project" value="UniProtKB-SubCell"/>
</dbReference>
<name>A0A9R1CQQ3_9EURY</name>
<evidence type="ECO:0000313" key="8">
    <source>
        <dbReference type="Proteomes" id="UP001139494"/>
    </source>
</evidence>
<evidence type="ECO:0000256" key="2">
    <source>
        <dbReference type="ARBA" id="ARBA00022694"/>
    </source>
</evidence>
<dbReference type="HAMAP" id="MF_00756">
    <property type="entry name" value="RNase_P_3"/>
    <property type="match status" value="1"/>
</dbReference>
<keyword evidence="3 6" id="KW-0540">Nuclease</keyword>